<evidence type="ECO:0000313" key="1">
    <source>
        <dbReference type="EMBL" id="MFC3086264.1"/>
    </source>
</evidence>
<reference evidence="2" key="1">
    <citation type="journal article" date="2019" name="Int. J. Syst. Evol. Microbiol.">
        <title>The Global Catalogue of Microorganisms (GCM) 10K type strain sequencing project: providing services to taxonomists for standard genome sequencing and annotation.</title>
        <authorList>
            <consortium name="The Broad Institute Genomics Platform"/>
            <consortium name="The Broad Institute Genome Sequencing Center for Infectious Disease"/>
            <person name="Wu L."/>
            <person name="Ma J."/>
        </authorList>
    </citation>
    <scope>NUCLEOTIDE SEQUENCE [LARGE SCALE GENOMIC DNA]</scope>
    <source>
        <strain evidence="2">KCTC 62102</strain>
    </source>
</reference>
<dbReference type="Proteomes" id="UP001595445">
    <property type="component" value="Unassembled WGS sequence"/>
</dbReference>
<keyword evidence="2" id="KW-1185">Reference proteome</keyword>
<sequence length="45" mass="5209">MTRRCPFRCPFRYFKTKPEITLLVVAVRLGDGWIPLSPDDIALSE</sequence>
<accession>A0ABV7DW60</accession>
<evidence type="ECO:0000313" key="2">
    <source>
        <dbReference type="Proteomes" id="UP001595445"/>
    </source>
</evidence>
<protein>
    <submittedName>
        <fullName evidence="1">Uncharacterized protein</fullName>
    </submittedName>
</protein>
<gene>
    <name evidence="1" type="ORF">ACFOD6_09420</name>
</gene>
<comment type="caution">
    <text evidence="1">The sequence shown here is derived from an EMBL/GenBank/DDBJ whole genome shotgun (WGS) entry which is preliminary data.</text>
</comment>
<organism evidence="1 2">
    <name type="scientific">Tabrizicola soli</name>
    <dbReference type="NCBI Taxonomy" id="2185115"/>
    <lineage>
        <taxon>Bacteria</taxon>
        <taxon>Pseudomonadati</taxon>
        <taxon>Pseudomonadota</taxon>
        <taxon>Alphaproteobacteria</taxon>
        <taxon>Rhodobacterales</taxon>
        <taxon>Paracoccaceae</taxon>
        <taxon>Tabrizicola</taxon>
    </lineage>
</organism>
<proteinExistence type="predicted"/>
<dbReference type="EMBL" id="JBHRSM010000016">
    <property type="protein sequence ID" value="MFC3086264.1"/>
    <property type="molecule type" value="Genomic_DNA"/>
</dbReference>
<name>A0ABV7DW60_9RHOB</name>